<dbReference type="EMBL" id="AP021876">
    <property type="protein sequence ID" value="BBO85375.1"/>
    <property type="molecule type" value="Genomic_DNA"/>
</dbReference>
<dbReference type="KEGG" id="dov:DSCO28_59410"/>
<gene>
    <name evidence="2" type="ORF">DSCO28_59410</name>
</gene>
<evidence type="ECO:0000313" key="3">
    <source>
        <dbReference type="Proteomes" id="UP000425960"/>
    </source>
</evidence>
<reference evidence="2 3" key="1">
    <citation type="submission" date="2019-11" db="EMBL/GenBank/DDBJ databases">
        <title>Comparative genomics of hydrocarbon-degrading Desulfosarcina strains.</title>
        <authorList>
            <person name="Watanabe M."/>
            <person name="Kojima H."/>
            <person name="Fukui M."/>
        </authorList>
    </citation>
    <scope>NUCLEOTIDE SEQUENCE [LARGE SCALE GENOMIC DNA]</scope>
    <source>
        <strain evidence="2 3">28bB2T</strain>
    </source>
</reference>
<evidence type="ECO:0008006" key="4">
    <source>
        <dbReference type="Google" id="ProtNLM"/>
    </source>
</evidence>
<keyword evidence="1" id="KW-0812">Transmembrane</keyword>
<feature type="transmembrane region" description="Helical" evidence="1">
    <location>
        <begin position="48"/>
        <end position="69"/>
    </location>
</feature>
<keyword evidence="1" id="KW-0472">Membrane</keyword>
<keyword evidence="1" id="KW-1133">Transmembrane helix</keyword>
<evidence type="ECO:0000313" key="2">
    <source>
        <dbReference type="EMBL" id="BBO85375.1"/>
    </source>
</evidence>
<proteinExistence type="predicted"/>
<dbReference type="AlphaFoldDB" id="A0A5K7ZYM7"/>
<organism evidence="2 3">
    <name type="scientific">Desulfosarcina ovata subsp. sediminis</name>
    <dbReference type="NCBI Taxonomy" id="885957"/>
    <lineage>
        <taxon>Bacteria</taxon>
        <taxon>Pseudomonadati</taxon>
        <taxon>Thermodesulfobacteriota</taxon>
        <taxon>Desulfobacteria</taxon>
        <taxon>Desulfobacterales</taxon>
        <taxon>Desulfosarcinaceae</taxon>
        <taxon>Desulfosarcina</taxon>
    </lineage>
</organism>
<name>A0A5K7ZYM7_9BACT</name>
<evidence type="ECO:0000256" key="1">
    <source>
        <dbReference type="SAM" id="Phobius"/>
    </source>
</evidence>
<protein>
    <recommendedName>
        <fullName evidence="4">Multidrug transporter</fullName>
    </recommendedName>
</protein>
<sequence length="101" mass="10690">MNGIITFKRLIVLITVLSLIAVPCASCFAQNLEQDPEIIAGTMAGDALLARPLGFCALVIGSALFVVSLPFSATGGNVKPAFDRLMADPAMFTFNRPLGEF</sequence>
<dbReference type="Proteomes" id="UP000425960">
    <property type="component" value="Chromosome"/>
</dbReference>
<dbReference type="RefSeq" id="WP_155325002.1">
    <property type="nucleotide sequence ID" value="NZ_AP021876.1"/>
</dbReference>
<accession>A0A5K7ZYM7</accession>